<dbReference type="SUPFAM" id="SSF52490">
    <property type="entry name" value="Tubulin nucleotide-binding domain-like"/>
    <property type="match status" value="1"/>
</dbReference>
<feature type="binding site" evidence="4">
    <location>
        <position position="191"/>
    </location>
    <ligand>
        <name>GTP</name>
        <dbReference type="ChEBI" id="CHEBI:37565"/>
    </ligand>
</feature>
<feature type="binding site" evidence="4">
    <location>
        <position position="144"/>
    </location>
    <ligand>
        <name>GTP</name>
        <dbReference type="ChEBI" id="CHEBI:37565"/>
    </ligand>
</feature>
<comment type="similarity">
    <text evidence="1 4 6">Belongs to the FtsZ family.</text>
</comment>
<evidence type="ECO:0000256" key="4">
    <source>
        <dbReference type="HAMAP-Rule" id="MF_00909"/>
    </source>
</evidence>
<dbReference type="Gene3D" id="3.30.1330.20">
    <property type="entry name" value="Tubulin/FtsZ, C-terminal domain"/>
    <property type="match status" value="1"/>
</dbReference>
<dbReference type="SMART" id="SM00865">
    <property type="entry name" value="Tubulin_C"/>
    <property type="match status" value="1"/>
</dbReference>
<dbReference type="Gene3D" id="3.40.50.1440">
    <property type="entry name" value="Tubulin/FtsZ, GTPase domain"/>
    <property type="match status" value="1"/>
</dbReference>
<sequence>MSDVKDIIDFEIPKLSPSIIMVTGVGGGGSNAVNHMFELEIADVSFMVCNTDPQALRNSPVPVKVRLGQNGLGAGNNPEKGRQAALESLDEIIEIYKREGTKMVFITAGMGGGTGTGAAPVIARAAKELGILTVAIVTLPFKTEGPKRMRQAQQGIEELRGCVDSLLLINNENIQEIFGKLTLTEAFGKADDILATAARGIAEVITRENTVNVDFADVQTVMSDSGVALMGSGRASGEDRAMKVANMALESPLLNHNDIAGAKNILINITSGDEEITLEETYMITEYIQERAGNNADIIWGAGKDDALGQDIEVTIIATGFDYAQMNMVSYSPLQDYKDSLRKANVRGESENDAVAGEPVVESPEPAEKPAFVPHEPSVRPVSAAPGGQPDAARRIVPNRPVPVPPRPQPKPFSAPVSQPAIESKKDEGSDIDIEELENRPAFVRRNIKFVKDTSAEGNRSARVVLKDDSAQQSDKGQSSSLFD</sequence>
<keyword evidence="4 6" id="KW-0131">Cell cycle</keyword>
<feature type="compositionally biased region" description="Polar residues" evidence="7">
    <location>
        <begin position="471"/>
        <end position="484"/>
    </location>
</feature>
<evidence type="ECO:0000256" key="6">
    <source>
        <dbReference type="RuleBase" id="RU000631"/>
    </source>
</evidence>
<dbReference type="PRINTS" id="PR00423">
    <property type="entry name" value="CELLDVISFTSZ"/>
</dbReference>
<feature type="binding site" evidence="4">
    <location>
        <position position="148"/>
    </location>
    <ligand>
        <name>GTP</name>
        <dbReference type="ChEBI" id="CHEBI:37565"/>
    </ligand>
</feature>
<evidence type="ECO:0000259" key="9">
    <source>
        <dbReference type="SMART" id="SM00865"/>
    </source>
</evidence>
<dbReference type="PROSITE" id="PS01135">
    <property type="entry name" value="FTSZ_2"/>
    <property type="match status" value="1"/>
</dbReference>
<accession>A0ABR7CKM4</accession>
<feature type="region of interest" description="Disordered" evidence="7">
    <location>
        <begin position="454"/>
        <end position="484"/>
    </location>
</feature>
<evidence type="ECO:0000256" key="5">
    <source>
        <dbReference type="NCBIfam" id="TIGR00065"/>
    </source>
</evidence>
<keyword evidence="4 6" id="KW-0717">Septation</keyword>
<dbReference type="CDD" id="cd02201">
    <property type="entry name" value="FtsZ_type1"/>
    <property type="match status" value="1"/>
</dbReference>
<feature type="domain" description="Tubulin/FtsZ GTPase" evidence="8">
    <location>
        <begin position="19"/>
        <end position="209"/>
    </location>
</feature>
<evidence type="ECO:0000256" key="1">
    <source>
        <dbReference type="ARBA" id="ARBA00009690"/>
    </source>
</evidence>
<dbReference type="HAMAP" id="MF_00909">
    <property type="entry name" value="FtsZ"/>
    <property type="match status" value="1"/>
</dbReference>
<keyword evidence="4" id="KW-0963">Cytoplasm</keyword>
<feature type="binding site" evidence="4">
    <location>
        <begin position="27"/>
        <end position="31"/>
    </location>
    <ligand>
        <name>GTP</name>
        <dbReference type="ChEBI" id="CHEBI:37565"/>
    </ligand>
</feature>
<comment type="function">
    <text evidence="4 6">Essential cell division protein that forms a contractile ring structure (Z ring) at the future cell division site. The regulation of the ring assembly controls the timing and the location of cell division. One of the functions of the FtsZ ring is to recruit other cell division proteins to the septum to produce a new cell wall between the dividing cells. Binds GTP and shows GTPase activity.</text>
</comment>
<reference evidence="10 11" key="1">
    <citation type="submission" date="2020-08" db="EMBL/GenBank/DDBJ databases">
        <title>Genome public.</title>
        <authorList>
            <person name="Liu C."/>
            <person name="Sun Q."/>
        </authorList>
    </citation>
    <scope>NUCLEOTIDE SEQUENCE [LARGE SCALE GENOMIC DNA]</scope>
    <source>
        <strain evidence="10 11">New-7</strain>
    </source>
</reference>
<dbReference type="InterPro" id="IPR018316">
    <property type="entry name" value="Tubulin/FtsZ_2-layer-sand-dom"/>
</dbReference>
<dbReference type="PANTHER" id="PTHR30314">
    <property type="entry name" value="CELL DIVISION PROTEIN FTSZ-RELATED"/>
    <property type="match status" value="1"/>
</dbReference>
<dbReference type="InterPro" id="IPR037103">
    <property type="entry name" value="Tubulin/FtsZ-like_C"/>
</dbReference>
<organism evidence="10 11">
    <name type="scientific">Alistipes hominis</name>
    <dbReference type="NCBI Taxonomy" id="2763015"/>
    <lineage>
        <taxon>Bacteria</taxon>
        <taxon>Pseudomonadati</taxon>
        <taxon>Bacteroidota</taxon>
        <taxon>Bacteroidia</taxon>
        <taxon>Bacteroidales</taxon>
        <taxon>Rikenellaceae</taxon>
        <taxon>Alistipes</taxon>
    </lineage>
</organism>
<feature type="domain" description="Tubulin/FtsZ 2-layer sandwich" evidence="9">
    <location>
        <begin position="211"/>
        <end position="330"/>
    </location>
</feature>
<gene>
    <name evidence="4 10" type="primary">ftsZ</name>
    <name evidence="10" type="ORF">H8S08_04040</name>
</gene>
<keyword evidence="11" id="KW-1185">Reference proteome</keyword>
<dbReference type="SUPFAM" id="SSF55307">
    <property type="entry name" value="Tubulin C-terminal domain-like"/>
    <property type="match status" value="1"/>
</dbReference>
<dbReference type="InterPro" id="IPR000158">
    <property type="entry name" value="Cell_div_FtsZ"/>
</dbReference>
<dbReference type="NCBIfam" id="TIGR00065">
    <property type="entry name" value="ftsZ"/>
    <property type="match status" value="1"/>
</dbReference>
<dbReference type="InterPro" id="IPR045061">
    <property type="entry name" value="FtsZ/CetZ"/>
</dbReference>
<dbReference type="InterPro" id="IPR020805">
    <property type="entry name" value="Cell_div_FtsZ_CS"/>
</dbReference>
<dbReference type="EMBL" id="JACOOK010000002">
    <property type="protein sequence ID" value="MBC5616190.1"/>
    <property type="molecule type" value="Genomic_DNA"/>
</dbReference>
<dbReference type="InterPro" id="IPR036525">
    <property type="entry name" value="Tubulin/FtsZ_GTPase_sf"/>
</dbReference>
<dbReference type="InterPro" id="IPR008280">
    <property type="entry name" value="Tub_FtsZ_C"/>
</dbReference>
<dbReference type="PANTHER" id="PTHR30314:SF3">
    <property type="entry name" value="MITOCHONDRIAL DIVISION PROTEIN FSZA"/>
    <property type="match status" value="1"/>
</dbReference>
<dbReference type="RefSeq" id="WP_101571819.1">
    <property type="nucleotide sequence ID" value="NZ_JACOOK010000002.1"/>
</dbReference>
<evidence type="ECO:0000256" key="7">
    <source>
        <dbReference type="SAM" id="MobiDB-lite"/>
    </source>
</evidence>
<feature type="region of interest" description="Disordered" evidence="7">
    <location>
        <begin position="346"/>
        <end position="436"/>
    </location>
</feature>
<evidence type="ECO:0000256" key="2">
    <source>
        <dbReference type="ARBA" id="ARBA00022741"/>
    </source>
</evidence>
<proteinExistence type="inferred from homology"/>
<name>A0ABR7CKM4_9BACT</name>
<dbReference type="Pfam" id="PF00091">
    <property type="entry name" value="Tubulin"/>
    <property type="match status" value="1"/>
</dbReference>
<feature type="binding site" evidence="4">
    <location>
        <begin position="113"/>
        <end position="115"/>
    </location>
    <ligand>
        <name>GTP</name>
        <dbReference type="ChEBI" id="CHEBI:37565"/>
    </ligand>
</feature>
<dbReference type="SMART" id="SM00864">
    <property type="entry name" value="Tubulin"/>
    <property type="match status" value="1"/>
</dbReference>
<evidence type="ECO:0000313" key="11">
    <source>
        <dbReference type="Proteomes" id="UP000636891"/>
    </source>
</evidence>
<dbReference type="Proteomes" id="UP000636891">
    <property type="component" value="Unassembled WGS sequence"/>
</dbReference>
<dbReference type="GO" id="GO:0051301">
    <property type="term" value="P:cell division"/>
    <property type="evidence" value="ECO:0007669"/>
    <property type="project" value="UniProtKB-KW"/>
</dbReference>
<dbReference type="InterPro" id="IPR024757">
    <property type="entry name" value="FtsZ_C"/>
</dbReference>
<feature type="compositionally biased region" description="Pro residues" evidence="7">
    <location>
        <begin position="400"/>
        <end position="413"/>
    </location>
</feature>
<keyword evidence="3 4" id="KW-0342">GTP-binding</keyword>
<keyword evidence="2 4" id="KW-0547">Nucleotide-binding</keyword>
<keyword evidence="4 6" id="KW-0132">Cell division</keyword>
<dbReference type="InterPro" id="IPR003008">
    <property type="entry name" value="Tubulin_FtsZ_GTPase"/>
</dbReference>
<evidence type="ECO:0000259" key="8">
    <source>
        <dbReference type="SMART" id="SM00864"/>
    </source>
</evidence>
<evidence type="ECO:0000313" key="10">
    <source>
        <dbReference type="EMBL" id="MBC5616190.1"/>
    </source>
</evidence>
<dbReference type="Pfam" id="PF12327">
    <property type="entry name" value="FtsZ_C"/>
    <property type="match status" value="1"/>
</dbReference>
<evidence type="ECO:0000256" key="3">
    <source>
        <dbReference type="ARBA" id="ARBA00023134"/>
    </source>
</evidence>
<comment type="subunit">
    <text evidence="4">Homodimer. Polymerizes to form a dynamic ring structure in a strictly GTP-dependent manner. Interacts directly with several other division proteins.</text>
</comment>
<comment type="subcellular location">
    <subcellularLocation>
        <location evidence="4">Cytoplasm</location>
    </subcellularLocation>
    <text evidence="4">Assembles at midcell at the inner surface of the cytoplasmic membrane.</text>
</comment>
<protein>
    <recommendedName>
        <fullName evidence="4 5">Cell division protein FtsZ</fullName>
    </recommendedName>
</protein>
<comment type="caution">
    <text evidence="10">The sequence shown here is derived from an EMBL/GenBank/DDBJ whole genome shotgun (WGS) entry which is preliminary data.</text>
</comment>